<dbReference type="InterPro" id="IPR016049">
    <property type="entry name" value="RNA_pol_Rpc34-like"/>
</dbReference>
<dbReference type="GO" id="GO:0005737">
    <property type="term" value="C:cytoplasm"/>
    <property type="evidence" value="ECO:0007669"/>
    <property type="project" value="UniProtKB-ARBA"/>
</dbReference>
<keyword evidence="7" id="KW-1133">Transmembrane helix</keyword>
<feature type="region of interest" description="Disordered" evidence="6">
    <location>
        <begin position="1"/>
        <end position="46"/>
    </location>
</feature>
<protein>
    <recommendedName>
        <fullName evidence="10">RNA polymerase III subunit C6</fullName>
    </recommendedName>
</protein>
<evidence type="ECO:0000256" key="7">
    <source>
        <dbReference type="SAM" id="Phobius"/>
    </source>
</evidence>
<accession>A0A2S4VNQ2</accession>
<feature type="compositionally biased region" description="Polar residues" evidence="6">
    <location>
        <begin position="18"/>
        <end position="41"/>
    </location>
</feature>
<dbReference type="VEuPathDB" id="FungiDB:PSTT_16886"/>
<evidence type="ECO:0000256" key="1">
    <source>
        <dbReference type="ARBA" id="ARBA00004123"/>
    </source>
</evidence>
<dbReference type="FunFam" id="1.10.10.10:FF:000116">
    <property type="entry name" value="DNA-directed RNA polymerase III subunit RPC6"/>
    <property type="match status" value="1"/>
</dbReference>
<evidence type="ECO:0000256" key="2">
    <source>
        <dbReference type="ARBA" id="ARBA00011038"/>
    </source>
</evidence>
<dbReference type="VEuPathDB" id="FungiDB:PSHT_08468"/>
<evidence type="ECO:0000256" key="4">
    <source>
        <dbReference type="ARBA" id="ARBA00023163"/>
    </source>
</evidence>
<dbReference type="AlphaFoldDB" id="A0A2S4VNQ2"/>
<sequence length="548" mass="59574">MPPKPGGSNEEAKGKATSKPTADSTSTKPKAEASTSANPAQAGNKLSKDEKELFVKCLKADQRTLSHEELQNAMPKLDVVEKMSIANSLIARGMLQVKRIQDELFYIAVDKSQQKVNSNMSADEKLVYDNISNAGNTGIWTKTLKMRTNIHQTNLTKCIKVLENKNLIKAVKSVKFPTRKIYILSELQPSVEHSGGPWYTDNELDTEFIAVLLQSIHKCLQDRSYPVQNSSSSDRPVSLLYPVSHTPYLPTTVHDVLAYLKQSQIIQEGTDLNTEHILTLLDVLLYDGVIERITVGTAKCEGQDEMSDSDEEEDKEDGNGNESDEDEDGGGRSAAQKRRKSAALGMSSSKRLKTNTGKQLRFEDGRDDDDQEEDSKRKRKSGPRRIIPSNEAFVYRALRPLPNQMENQEENETEGGIAEPPSVSGFFDMPCGHCPSFEFCSSKGKAWQFRGTTSLGTGANLQASSGGSGATSTSSFNRKLPKIGLAGIGAGFNAVGGLGAGGGVAPVNPADCVYLLVIPFLSSLVILLDILLNHDAHFCILSPSSSVS</sequence>
<dbReference type="GO" id="GO:0006383">
    <property type="term" value="P:transcription by RNA polymerase III"/>
    <property type="evidence" value="ECO:0007669"/>
    <property type="project" value="InterPro"/>
</dbReference>
<keyword evidence="7" id="KW-0812">Transmembrane</keyword>
<reference evidence="9" key="3">
    <citation type="journal article" date="2018" name="Mol. Plant Microbe Interact.">
        <title>Genome sequence resources for the wheat stripe rust pathogen (Puccinia striiformis f. sp. tritici) and the barley stripe rust pathogen (Puccinia striiformis f. sp. hordei).</title>
        <authorList>
            <person name="Xia C."/>
            <person name="Wang M."/>
            <person name="Yin C."/>
            <person name="Cornejo O.E."/>
            <person name="Hulbert S.H."/>
            <person name="Chen X."/>
        </authorList>
    </citation>
    <scope>NUCLEOTIDE SEQUENCE [LARGE SCALE GENOMIC DNA]</scope>
    <source>
        <strain evidence="9">93TX-2</strain>
    </source>
</reference>
<comment type="caution">
    <text evidence="8">The sequence shown here is derived from an EMBL/GenBank/DDBJ whole genome shotgun (WGS) entry which is preliminary data.</text>
</comment>
<dbReference type="Gene3D" id="1.10.10.10">
    <property type="entry name" value="Winged helix-like DNA-binding domain superfamily/Winged helix DNA-binding domain"/>
    <property type="match status" value="1"/>
</dbReference>
<dbReference type="GO" id="GO:0005666">
    <property type="term" value="C:RNA polymerase III complex"/>
    <property type="evidence" value="ECO:0007669"/>
    <property type="project" value="InterPro"/>
</dbReference>
<reference evidence="8 9" key="1">
    <citation type="submission" date="2017-12" db="EMBL/GenBank/DDBJ databases">
        <title>Gene loss provides genomic basis for host adaptation in cereal stripe rust fungi.</title>
        <authorList>
            <person name="Xia C."/>
        </authorList>
    </citation>
    <scope>NUCLEOTIDE SEQUENCE [LARGE SCALE GENOMIC DNA]</scope>
    <source>
        <strain evidence="8 9">93TX-2</strain>
    </source>
</reference>
<evidence type="ECO:0000256" key="5">
    <source>
        <dbReference type="ARBA" id="ARBA00023242"/>
    </source>
</evidence>
<comment type="subcellular location">
    <subcellularLocation>
        <location evidence="1">Nucleus</location>
    </subcellularLocation>
</comment>
<evidence type="ECO:0008006" key="10">
    <source>
        <dbReference type="Google" id="ProtNLM"/>
    </source>
</evidence>
<evidence type="ECO:0000256" key="3">
    <source>
        <dbReference type="ARBA" id="ARBA00022478"/>
    </source>
</evidence>
<comment type="similarity">
    <text evidence="2">Belongs to the eukaryotic RPC34/RPC39 RNA polymerase subunit family.</text>
</comment>
<keyword evidence="3" id="KW-0240">DNA-directed RNA polymerase</keyword>
<name>A0A2S4VNQ2_9BASI</name>
<organism evidence="8 9">
    <name type="scientific">Puccinia striiformis</name>
    <dbReference type="NCBI Taxonomy" id="27350"/>
    <lineage>
        <taxon>Eukaryota</taxon>
        <taxon>Fungi</taxon>
        <taxon>Dikarya</taxon>
        <taxon>Basidiomycota</taxon>
        <taxon>Pucciniomycotina</taxon>
        <taxon>Pucciniomycetes</taxon>
        <taxon>Pucciniales</taxon>
        <taxon>Pucciniaceae</taxon>
        <taxon>Puccinia</taxon>
    </lineage>
</organism>
<dbReference type="EMBL" id="PKSM01000113">
    <property type="protein sequence ID" value="POW11171.1"/>
    <property type="molecule type" value="Genomic_DNA"/>
</dbReference>
<dbReference type="OrthoDB" id="613763at2759"/>
<keyword evidence="7" id="KW-0472">Membrane</keyword>
<dbReference type="SUPFAM" id="SSF46785">
    <property type="entry name" value="Winged helix' DNA-binding domain"/>
    <property type="match status" value="1"/>
</dbReference>
<dbReference type="InterPro" id="IPR036388">
    <property type="entry name" value="WH-like_DNA-bd_sf"/>
</dbReference>
<proteinExistence type="inferred from homology"/>
<feature type="compositionally biased region" description="Acidic residues" evidence="6">
    <location>
        <begin position="303"/>
        <end position="316"/>
    </location>
</feature>
<evidence type="ECO:0000256" key="6">
    <source>
        <dbReference type="SAM" id="MobiDB-lite"/>
    </source>
</evidence>
<dbReference type="PANTHER" id="PTHR12780">
    <property type="entry name" value="RNA POLYMERASE III DNA DIRECTED , 39KD SUBUNIT-RELATED"/>
    <property type="match status" value="1"/>
</dbReference>
<feature type="compositionally biased region" description="Polar residues" evidence="6">
    <location>
        <begin position="346"/>
        <end position="358"/>
    </location>
</feature>
<dbReference type="InterPro" id="IPR007832">
    <property type="entry name" value="RNA_pol_Rpc34"/>
</dbReference>
<evidence type="ECO:0000313" key="8">
    <source>
        <dbReference type="EMBL" id="POW11171.1"/>
    </source>
</evidence>
<gene>
    <name evidence="8" type="ORF">PSHT_08468</name>
</gene>
<dbReference type="InterPro" id="IPR036390">
    <property type="entry name" value="WH_DNA-bd_sf"/>
</dbReference>
<feature type="transmembrane region" description="Helical" evidence="7">
    <location>
        <begin position="513"/>
        <end position="532"/>
    </location>
</feature>
<keyword evidence="9" id="KW-1185">Reference proteome</keyword>
<keyword evidence="4" id="KW-0804">Transcription</keyword>
<feature type="region of interest" description="Disordered" evidence="6">
    <location>
        <begin position="300"/>
        <end position="391"/>
    </location>
</feature>
<dbReference type="Proteomes" id="UP000238274">
    <property type="component" value="Unassembled WGS sequence"/>
</dbReference>
<dbReference type="GO" id="GO:0005654">
    <property type="term" value="C:nucleoplasm"/>
    <property type="evidence" value="ECO:0007669"/>
    <property type="project" value="UniProtKB-ARBA"/>
</dbReference>
<reference evidence="9" key="2">
    <citation type="journal article" date="2018" name="BMC Genomics">
        <title>Genomic insights into host adaptation between the wheat stripe rust pathogen (Puccinia striiformis f. sp. tritici) and the barley stripe rust pathogen (Puccinia striiformis f. sp. hordei).</title>
        <authorList>
            <person name="Xia C."/>
            <person name="Wang M."/>
            <person name="Yin C."/>
            <person name="Cornejo O.E."/>
            <person name="Hulbert S.H."/>
            <person name="Chen X."/>
        </authorList>
    </citation>
    <scope>NUCLEOTIDE SEQUENCE [LARGE SCALE GENOMIC DNA]</scope>
    <source>
        <strain evidence="9">93TX-2</strain>
    </source>
</reference>
<dbReference type="Pfam" id="PF05158">
    <property type="entry name" value="RNA_pol_Rpc34"/>
    <property type="match status" value="1"/>
</dbReference>
<evidence type="ECO:0000313" key="9">
    <source>
        <dbReference type="Proteomes" id="UP000238274"/>
    </source>
</evidence>
<keyword evidence="5" id="KW-0539">Nucleus</keyword>